<dbReference type="Gene3D" id="1.10.10.60">
    <property type="entry name" value="Homeodomain-like"/>
    <property type="match status" value="1"/>
</dbReference>
<name>A0ABD6EIZ9_9BILA</name>
<reference evidence="10 11" key="1">
    <citation type="submission" date="2024-08" db="EMBL/GenBank/DDBJ databases">
        <title>Gnathostoma spinigerum genome.</title>
        <authorList>
            <person name="Gonzalez-Bertolin B."/>
            <person name="Monzon S."/>
            <person name="Zaballos A."/>
            <person name="Jimenez P."/>
            <person name="Dekumyoy P."/>
            <person name="Varona S."/>
            <person name="Cuesta I."/>
            <person name="Sumanam S."/>
            <person name="Adisakwattana P."/>
            <person name="Gasser R.B."/>
            <person name="Hernandez-Gonzalez A."/>
            <person name="Young N.D."/>
            <person name="Perteguer M.J."/>
        </authorList>
    </citation>
    <scope>NUCLEOTIDE SEQUENCE [LARGE SCALE GENOMIC DNA]</scope>
    <source>
        <strain evidence="10">AL3</strain>
        <tissue evidence="10">Liver</tissue>
    </source>
</reference>
<gene>
    <name evidence="10" type="ORF">AB6A40_006249</name>
</gene>
<sequence>MFSSIEALINDDFNHSPLRLTSNRSTFTPSSSSSHIFPTSNIRTNNTPTVTTVRTSPTIPTVPTVITRPSFTSNACESVASSLRHHHHEQQQQQQPFNNTQSAVVAQSALPAGPVIVDHLQYPFLPTTSLPLIYDHLALTLGAWQTWGKMRRPRTAFTSEQLIELEKHFADNRYLSRPRRYQLAQSLNLTETQVKIWFQNRRMKNKRSVTDGCSH</sequence>
<dbReference type="InterPro" id="IPR000047">
    <property type="entry name" value="HTH_motif"/>
</dbReference>
<evidence type="ECO:0000256" key="6">
    <source>
        <dbReference type="PROSITE-ProRule" id="PRU00108"/>
    </source>
</evidence>
<comment type="subcellular location">
    <subcellularLocation>
        <location evidence="1 6 7">Nucleus</location>
    </subcellularLocation>
</comment>
<evidence type="ECO:0000256" key="1">
    <source>
        <dbReference type="ARBA" id="ARBA00004123"/>
    </source>
</evidence>
<evidence type="ECO:0000256" key="2">
    <source>
        <dbReference type="ARBA" id="ARBA00022473"/>
    </source>
</evidence>
<dbReference type="FunFam" id="1.10.10.60:FF:000417">
    <property type="entry name" value="Even-skipped homeobox 1"/>
    <property type="match status" value="1"/>
</dbReference>
<organism evidence="10 11">
    <name type="scientific">Gnathostoma spinigerum</name>
    <dbReference type="NCBI Taxonomy" id="75299"/>
    <lineage>
        <taxon>Eukaryota</taxon>
        <taxon>Metazoa</taxon>
        <taxon>Ecdysozoa</taxon>
        <taxon>Nematoda</taxon>
        <taxon>Chromadorea</taxon>
        <taxon>Rhabditida</taxon>
        <taxon>Spirurina</taxon>
        <taxon>Gnathostomatomorpha</taxon>
        <taxon>Gnathostomatoidea</taxon>
        <taxon>Gnathostomatidae</taxon>
        <taxon>Gnathostoma</taxon>
    </lineage>
</organism>
<evidence type="ECO:0000259" key="9">
    <source>
        <dbReference type="PROSITE" id="PS50071"/>
    </source>
</evidence>
<accession>A0ABD6EIZ9</accession>
<feature type="region of interest" description="Disordered" evidence="8">
    <location>
        <begin position="24"/>
        <end position="56"/>
    </location>
</feature>
<dbReference type="PROSITE" id="PS00027">
    <property type="entry name" value="HOMEOBOX_1"/>
    <property type="match status" value="1"/>
</dbReference>
<dbReference type="InterPro" id="IPR020479">
    <property type="entry name" value="HD_metazoa"/>
</dbReference>
<dbReference type="PROSITE" id="PS50071">
    <property type="entry name" value="HOMEOBOX_2"/>
    <property type="match status" value="1"/>
</dbReference>
<proteinExistence type="predicted"/>
<dbReference type="InterPro" id="IPR009057">
    <property type="entry name" value="Homeodomain-like_sf"/>
</dbReference>
<dbReference type="PANTHER" id="PTHR24335">
    <property type="entry name" value="MOTOR NEURON AND PANCREAS HOMEOBOX PROTEIN"/>
    <property type="match status" value="1"/>
</dbReference>
<evidence type="ECO:0000313" key="11">
    <source>
        <dbReference type="Proteomes" id="UP001608902"/>
    </source>
</evidence>
<dbReference type="PANTHER" id="PTHR24335:SF4">
    <property type="entry name" value="EXTRA-EXTRA"/>
    <property type="match status" value="1"/>
</dbReference>
<dbReference type="SMART" id="SM00389">
    <property type="entry name" value="HOX"/>
    <property type="match status" value="1"/>
</dbReference>
<evidence type="ECO:0000256" key="5">
    <source>
        <dbReference type="ARBA" id="ARBA00023242"/>
    </source>
</evidence>
<keyword evidence="4 6" id="KW-0371">Homeobox</keyword>
<feature type="DNA-binding region" description="Homeobox" evidence="6">
    <location>
        <begin position="150"/>
        <end position="209"/>
    </location>
</feature>
<evidence type="ECO:0000313" key="10">
    <source>
        <dbReference type="EMBL" id="MFH4979540.1"/>
    </source>
</evidence>
<dbReference type="GO" id="GO:0048663">
    <property type="term" value="P:neuron fate commitment"/>
    <property type="evidence" value="ECO:0007669"/>
    <property type="project" value="UniProtKB-ARBA"/>
</dbReference>
<evidence type="ECO:0000256" key="7">
    <source>
        <dbReference type="RuleBase" id="RU000682"/>
    </source>
</evidence>
<dbReference type="GO" id="GO:0005634">
    <property type="term" value="C:nucleus"/>
    <property type="evidence" value="ECO:0007669"/>
    <property type="project" value="UniProtKB-SubCell"/>
</dbReference>
<dbReference type="CDD" id="cd00086">
    <property type="entry name" value="homeodomain"/>
    <property type="match status" value="1"/>
</dbReference>
<dbReference type="GO" id="GO:0010468">
    <property type="term" value="P:regulation of gene expression"/>
    <property type="evidence" value="ECO:0007669"/>
    <property type="project" value="UniProtKB-ARBA"/>
</dbReference>
<dbReference type="InterPro" id="IPR017970">
    <property type="entry name" value="Homeobox_CS"/>
</dbReference>
<evidence type="ECO:0000256" key="4">
    <source>
        <dbReference type="ARBA" id="ARBA00023155"/>
    </source>
</evidence>
<dbReference type="AlphaFoldDB" id="A0ABD6EIZ9"/>
<dbReference type="Proteomes" id="UP001608902">
    <property type="component" value="Unassembled WGS sequence"/>
</dbReference>
<keyword evidence="2" id="KW-0217">Developmental protein</keyword>
<dbReference type="GO" id="GO:0003677">
    <property type="term" value="F:DNA binding"/>
    <property type="evidence" value="ECO:0007669"/>
    <property type="project" value="UniProtKB-UniRule"/>
</dbReference>
<feature type="domain" description="Homeobox" evidence="9">
    <location>
        <begin position="148"/>
        <end position="208"/>
    </location>
</feature>
<dbReference type="SUPFAM" id="SSF46689">
    <property type="entry name" value="Homeodomain-like"/>
    <property type="match status" value="1"/>
</dbReference>
<dbReference type="InterPro" id="IPR042768">
    <property type="entry name" value="MNX1/Ceh-12"/>
</dbReference>
<keyword evidence="5 6" id="KW-0539">Nucleus</keyword>
<evidence type="ECO:0000256" key="3">
    <source>
        <dbReference type="ARBA" id="ARBA00023125"/>
    </source>
</evidence>
<comment type="caution">
    <text evidence="10">The sequence shown here is derived from an EMBL/GenBank/DDBJ whole genome shotgun (WGS) entry which is preliminary data.</text>
</comment>
<dbReference type="Pfam" id="PF00046">
    <property type="entry name" value="Homeodomain"/>
    <property type="match status" value="1"/>
</dbReference>
<keyword evidence="11" id="KW-1185">Reference proteome</keyword>
<evidence type="ECO:0000256" key="8">
    <source>
        <dbReference type="SAM" id="MobiDB-lite"/>
    </source>
</evidence>
<keyword evidence="3 6" id="KW-0238">DNA-binding</keyword>
<dbReference type="EMBL" id="JBGFUD010004317">
    <property type="protein sequence ID" value="MFH4979540.1"/>
    <property type="molecule type" value="Genomic_DNA"/>
</dbReference>
<dbReference type="PRINTS" id="PR00031">
    <property type="entry name" value="HTHREPRESSR"/>
</dbReference>
<dbReference type="InterPro" id="IPR001356">
    <property type="entry name" value="HD"/>
</dbReference>
<dbReference type="PRINTS" id="PR00024">
    <property type="entry name" value="HOMEOBOX"/>
</dbReference>
<protein>
    <recommendedName>
        <fullName evidence="9">Homeobox domain-containing protein</fullName>
    </recommendedName>
</protein>
<feature type="region of interest" description="Disordered" evidence="8">
    <location>
        <begin position="77"/>
        <end position="102"/>
    </location>
</feature>